<dbReference type="SUPFAM" id="SSF57184">
    <property type="entry name" value="Growth factor receptor domain"/>
    <property type="match status" value="1"/>
</dbReference>
<accession>U6MU53</accession>
<sequence length="315" mass="32875">MEQAQNDPFVPESAIAAGGVTLLTLDNWETVKTTGYGGIPCPAGHYCPAGASEPKPCPTGSVRQETLGRWEADCSLCPRGYYCPDLSLVPEPCPAGHFCPLGSSAPRPCLGGTYNPHLEGSSTSSCLTCLPGYLCPGEGNEELAVENQCPTGHYCLEGSQQGIPCPPGTYGDLPGLSSEEGCTASGKFCPVEGLSEPGDVCPEGHYCPSGTAVPRKCLQGTWCPEGSGEPQQCPPGAICPVGSAIPQQCPEGYYCPHDQSFPVACPAGYKGSDDRSDTSSLETGCSLCPPVKPSAFLFYARRPTARQRVALSKDK</sequence>
<dbReference type="InterPro" id="IPR009030">
    <property type="entry name" value="Growth_fac_rcpt_cys_sf"/>
</dbReference>
<dbReference type="GO" id="GO:0008061">
    <property type="term" value="F:chitin binding"/>
    <property type="evidence" value="ECO:0007669"/>
    <property type="project" value="InterPro"/>
</dbReference>
<dbReference type="OrthoDB" id="348483at2759"/>
<dbReference type="SMART" id="SM01411">
    <property type="entry name" value="Ephrin_rec_like"/>
    <property type="match status" value="5"/>
</dbReference>
<evidence type="ECO:0000313" key="3">
    <source>
        <dbReference type="Proteomes" id="UP000030754"/>
    </source>
</evidence>
<protein>
    <submittedName>
        <fullName evidence="2">Cast domain containing protein, related</fullName>
    </submittedName>
</protein>
<dbReference type="Proteomes" id="UP000030754">
    <property type="component" value="Unassembled WGS sequence"/>
</dbReference>
<dbReference type="RefSeq" id="XP_013435060.1">
    <property type="nucleotide sequence ID" value="XM_013579606.1"/>
</dbReference>
<dbReference type="GeneID" id="25472611"/>
<dbReference type="InterPro" id="IPR002557">
    <property type="entry name" value="Chitin-bd_dom"/>
</dbReference>
<dbReference type="PANTHER" id="PTHR47236">
    <property type="entry name" value="GENE, 32742-RELATED-RELATED"/>
    <property type="match status" value="1"/>
</dbReference>
<dbReference type="VEuPathDB" id="ToxoDB:ENH_00024410"/>
<name>U6MU53_9EIME</name>
<dbReference type="EMBL" id="HG723691">
    <property type="protein sequence ID" value="CDJ66593.1"/>
    <property type="molecule type" value="Genomic_DNA"/>
</dbReference>
<reference evidence="2" key="1">
    <citation type="submission" date="2013-10" db="EMBL/GenBank/DDBJ databases">
        <title>Genomic analysis of the causative agents of coccidiosis in chickens.</title>
        <authorList>
            <person name="Reid A.J."/>
            <person name="Blake D."/>
            <person name="Billington K."/>
            <person name="Browne H."/>
            <person name="Dunn M."/>
            <person name="Hung S."/>
            <person name="Kawahara F."/>
            <person name="Miranda-Saavedra D."/>
            <person name="Mourier T."/>
            <person name="Nagra H."/>
            <person name="Otto T.D."/>
            <person name="Rawlings N."/>
            <person name="Sanchez A."/>
            <person name="Sanders M."/>
            <person name="Subramaniam C."/>
            <person name="Tay Y."/>
            <person name="Dear P."/>
            <person name="Doerig C."/>
            <person name="Gruber A."/>
            <person name="Parkinson J."/>
            <person name="Shirley M."/>
            <person name="Wan K.L."/>
            <person name="Berriman M."/>
            <person name="Tomley F."/>
            <person name="Pain A."/>
        </authorList>
    </citation>
    <scope>NUCLEOTIDE SEQUENCE [LARGE SCALE GENOMIC DNA]</scope>
    <source>
        <strain evidence="2">Houghton</strain>
    </source>
</reference>
<proteinExistence type="predicted"/>
<dbReference type="AlphaFoldDB" id="U6MU53"/>
<feature type="domain" description="Chitin-binding type-2" evidence="1">
    <location>
        <begin position="132"/>
        <end position="191"/>
    </location>
</feature>
<reference evidence="2" key="2">
    <citation type="submission" date="2013-10" db="EMBL/GenBank/DDBJ databases">
        <authorList>
            <person name="Aslett M."/>
        </authorList>
    </citation>
    <scope>NUCLEOTIDE SEQUENCE [LARGE SCALE GENOMIC DNA]</scope>
    <source>
        <strain evidence="2">Houghton</strain>
    </source>
</reference>
<dbReference type="PANTHER" id="PTHR47236:SF4">
    <property type="entry name" value="GENE 9195-RELATED"/>
    <property type="match status" value="1"/>
</dbReference>
<organism evidence="2 3">
    <name type="scientific">Eimeria necatrix</name>
    <dbReference type="NCBI Taxonomy" id="51315"/>
    <lineage>
        <taxon>Eukaryota</taxon>
        <taxon>Sar</taxon>
        <taxon>Alveolata</taxon>
        <taxon>Apicomplexa</taxon>
        <taxon>Conoidasida</taxon>
        <taxon>Coccidia</taxon>
        <taxon>Eucoccidiorida</taxon>
        <taxon>Eimeriorina</taxon>
        <taxon>Eimeriidae</taxon>
        <taxon>Eimeria</taxon>
    </lineage>
</organism>
<evidence type="ECO:0000313" key="2">
    <source>
        <dbReference type="EMBL" id="CDJ66593.1"/>
    </source>
</evidence>
<dbReference type="PROSITE" id="PS50940">
    <property type="entry name" value="CHIT_BIND_II"/>
    <property type="match status" value="1"/>
</dbReference>
<gene>
    <name evidence="2" type="ORF">ENH_00024410</name>
</gene>
<keyword evidence="3" id="KW-1185">Reference proteome</keyword>
<evidence type="ECO:0000259" key="1">
    <source>
        <dbReference type="PROSITE" id="PS50940"/>
    </source>
</evidence>
<dbReference type="GO" id="GO:0005576">
    <property type="term" value="C:extracellular region"/>
    <property type="evidence" value="ECO:0007669"/>
    <property type="project" value="InterPro"/>
</dbReference>